<protein>
    <submittedName>
        <fullName evidence="1">Uncharacterized protein</fullName>
    </submittedName>
</protein>
<dbReference type="Proteomes" id="UP000287651">
    <property type="component" value="Unassembled WGS sequence"/>
</dbReference>
<accession>A0A427B7I3</accession>
<sequence>MLVRIMVPKEVGRGVYLSVDEEGGQEVRGEEAAIAGEEERSSRCIGSGSMVQSLRNETTKYQYVFEHIQEIQESVRLTFLNSFLDFAGMLDHYTL</sequence>
<proteinExistence type="predicted"/>
<gene>
    <name evidence="1" type="ORF">B296_00004509</name>
</gene>
<evidence type="ECO:0000313" key="1">
    <source>
        <dbReference type="EMBL" id="RRT84396.1"/>
    </source>
</evidence>
<name>A0A427B7I3_ENSVE</name>
<evidence type="ECO:0000313" key="2">
    <source>
        <dbReference type="Proteomes" id="UP000287651"/>
    </source>
</evidence>
<dbReference type="AlphaFoldDB" id="A0A427B7I3"/>
<organism evidence="1 2">
    <name type="scientific">Ensete ventricosum</name>
    <name type="common">Abyssinian banana</name>
    <name type="synonym">Musa ensete</name>
    <dbReference type="NCBI Taxonomy" id="4639"/>
    <lineage>
        <taxon>Eukaryota</taxon>
        <taxon>Viridiplantae</taxon>
        <taxon>Streptophyta</taxon>
        <taxon>Embryophyta</taxon>
        <taxon>Tracheophyta</taxon>
        <taxon>Spermatophyta</taxon>
        <taxon>Magnoliopsida</taxon>
        <taxon>Liliopsida</taxon>
        <taxon>Zingiberales</taxon>
        <taxon>Musaceae</taxon>
        <taxon>Ensete</taxon>
    </lineage>
</organism>
<comment type="caution">
    <text evidence="1">The sequence shown here is derived from an EMBL/GenBank/DDBJ whole genome shotgun (WGS) entry which is preliminary data.</text>
</comment>
<reference evidence="1 2" key="1">
    <citation type="journal article" date="2014" name="Agronomy (Basel)">
        <title>A Draft Genome Sequence for Ensete ventricosum, the Drought-Tolerant Tree Against Hunger.</title>
        <authorList>
            <person name="Harrison J."/>
            <person name="Moore K.A."/>
            <person name="Paszkiewicz K."/>
            <person name="Jones T."/>
            <person name="Grant M."/>
            <person name="Ambacheew D."/>
            <person name="Muzemil S."/>
            <person name="Studholme D.J."/>
        </authorList>
    </citation>
    <scope>NUCLEOTIDE SEQUENCE [LARGE SCALE GENOMIC DNA]</scope>
</reference>
<dbReference type="EMBL" id="AMZH03000312">
    <property type="protein sequence ID" value="RRT84396.1"/>
    <property type="molecule type" value="Genomic_DNA"/>
</dbReference>